<keyword evidence="2" id="KW-1185">Reference proteome</keyword>
<dbReference type="AlphaFoldDB" id="A0A4Y7SFF1"/>
<dbReference type="EMBL" id="QPFP01000144">
    <property type="protein sequence ID" value="TEB20345.1"/>
    <property type="molecule type" value="Genomic_DNA"/>
</dbReference>
<proteinExistence type="predicted"/>
<name>A0A4Y7SFF1_COPMI</name>
<dbReference type="Proteomes" id="UP000298030">
    <property type="component" value="Unassembled WGS sequence"/>
</dbReference>
<reference evidence="1 2" key="1">
    <citation type="journal article" date="2019" name="Nat. Ecol. Evol.">
        <title>Megaphylogeny resolves global patterns of mushroom evolution.</title>
        <authorList>
            <person name="Varga T."/>
            <person name="Krizsan K."/>
            <person name="Foldi C."/>
            <person name="Dima B."/>
            <person name="Sanchez-Garcia M."/>
            <person name="Sanchez-Ramirez S."/>
            <person name="Szollosi G.J."/>
            <person name="Szarkandi J.G."/>
            <person name="Papp V."/>
            <person name="Albert L."/>
            <person name="Andreopoulos W."/>
            <person name="Angelini C."/>
            <person name="Antonin V."/>
            <person name="Barry K.W."/>
            <person name="Bougher N.L."/>
            <person name="Buchanan P."/>
            <person name="Buyck B."/>
            <person name="Bense V."/>
            <person name="Catcheside P."/>
            <person name="Chovatia M."/>
            <person name="Cooper J."/>
            <person name="Damon W."/>
            <person name="Desjardin D."/>
            <person name="Finy P."/>
            <person name="Geml J."/>
            <person name="Haridas S."/>
            <person name="Hughes K."/>
            <person name="Justo A."/>
            <person name="Karasinski D."/>
            <person name="Kautmanova I."/>
            <person name="Kiss B."/>
            <person name="Kocsube S."/>
            <person name="Kotiranta H."/>
            <person name="LaButti K.M."/>
            <person name="Lechner B.E."/>
            <person name="Liimatainen K."/>
            <person name="Lipzen A."/>
            <person name="Lukacs Z."/>
            <person name="Mihaltcheva S."/>
            <person name="Morgado L.N."/>
            <person name="Niskanen T."/>
            <person name="Noordeloos M.E."/>
            <person name="Ohm R.A."/>
            <person name="Ortiz-Santana B."/>
            <person name="Ovrebo C."/>
            <person name="Racz N."/>
            <person name="Riley R."/>
            <person name="Savchenko A."/>
            <person name="Shiryaev A."/>
            <person name="Soop K."/>
            <person name="Spirin V."/>
            <person name="Szebenyi C."/>
            <person name="Tomsovsky M."/>
            <person name="Tulloss R.E."/>
            <person name="Uehling J."/>
            <person name="Grigoriev I.V."/>
            <person name="Vagvolgyi C."/>
            <person name="Papp T."/>
            <person name="Martin F.M."/>
            <person name="Miettinen O."/>
            <person name="Hibbett D.S."/>
            <person name="Nagy L.G."/>
        </authorList>
    </citation>
    <scope>NUCLEOTIDE SEQUENCE [LARGE SCALE GENOMIC DNA]</scope>
    <source>
        <strain evidence="1 2">FP101781</strain>
    </source>
</reference>
<gene>
    <name evidence="1" type="ORF">FA13DRAFT_1839051</name>
</gene>
<protein>
    <submittedName>
        <fullName evidence="1">Uncharacterized protein</fullName>
    </submittedName>
</protein>
<evidence type="ECO:0000313" key="2">
    <source>
        <dbReference type="Proteomes" id="UP000298030"/>
    </source>
</evidence>
<accession>A0A4Y7SFF1</accession>
<comment type="caution">
    <text evidence="1">The sequence shown here is derived from an EMBL/GenBank/DDBJ whole genome shotgun (WGS) entry which is preliminary data.</text>
</comment>
<organism evidence="1 2">
    <name type="scientific">Coprinellus micaceus</name>
    <name type="common">Glistening ink-cap mushroom</name>
    <name type="synonym">Coprinus micaceus</name>
    <dbReference type="NCBI Taxonomy" id="71717"/>
    <lineage>
        <taxon>Eukaryota</taxon>
        <taxon>Fungi</taxon>
        <taxon>Dikarya</taxon>
        <taxon>Basidiomycota</taxon>
        <taxon>Agaricomycotina</taxon>
        <taxon>Agaricomycetes</taxon>
        <taxon>Agaricomycetidae</taxon>
        <taxon>Agaricales</taxon>
        <taxon>Agaricineae</taxon>
        <taxon>Psathyrellaceae</taxon>
        <taxon>Coprinellus</taxon>
    </lineage>
</organism>
<sequence length="186" mass="20401">MANASPARLDARQSDRLATCVITTTPSSVPSPESAGLEEFILILMVDERVFNEFQNGFPPGAGVITGTTSFSGSGSGLYTVTKSLGSPILTADQTRGVMRAWAGQAFTRARQVWEVEIRIANRTSRFFYAVVYEGQVDGINRAQAYAASPSTTLKKRPGHILDQFCWASIAWFIQEETLREVDSER</sequence>
<evidence type="ECO:0000313" key="1">
    <source>
        <dbReference type="EMBL" id="TEB20345.1"/>
    </source>
</evidence>